<evidence type="ECO:0000259" key="6">
    <source>
        <dbReference type="PROSITE" id="PS51910"/>
    </source>
</evidence>
<dbReference type="GO" id="GO:0008061">
    <property type="term" value="F:chitin binding"/>
    <property type="evidence" value="ECO:0007669"/>
    <property type="project" value="InterPro"/>
</dbReference>
<dbReference type="Gene3D" id="3.20.20.80">
    <property type="entry name" value="Glycosidases"/>
    <property type="match status" value="1"/>
</dbReference>
<feature type="domain" description="GH18" evidence="6">
    <location>
        <begin position="107"/>
        <end position="463"/>
    </location>
</feature>
<dbReference type="SMART" id="SM00636">
    <property type="entry name" value="Glyco_18"/>
    <property type="match status" value="1"/>
</dbReference>
<dbReference type="Pfam" id="PF01471">
    <property type="entry name" value="PG_binding_1"/>
    <property type="match status" value="1"/>
</dbReference>
<dbReference type="AlphaFoldDB" id="A0A1G2G0Z5"/>
<evidence type="ECO:0000256" key="4">
    <source>
        <dbReference type="RuleBase" id="RU004453"/>
    </source>
</evidence>
<evidence type="ECO:0000256" key="2">
    <source>
        <dbReference type="ARBA" id="ARBA00023295"/>
    </source>
</evidence>
<dbReference type="STRING" id="1802114.A2719_03585"/>
<dbReference type="InterPro" id="IPR001223">
    <property type="entry name" value="Glyco_hydro18_cat"/>
</dbReference>
<dbReference type="InterPro" id="IPR036365">
    <property type="entry name" value="PGBD-like_sf"/>
</dbReference>
<evidence type="ECO:0000256" key="1">
    <source>
        <dbReference type="ARBA" id="ARBA00022801"/>
    </source>
</evidence>
<dbReference type="InterPro" id="IPR011583">
    <property type="entry name" value="Chitinase_II/V-like_cat"/>
</dbReference>
<keyword evidence="1 3" id="KW-0378">Hydrolase</keyword>
<feature type="signal peptide" evidence="5">
    <location>
        <begin position="1"/>
        <end position="25"/>
    </location>
</feature>
<reference evidence="7 8" key="1">
    <citation type="journal article" date="2016" name="Nat. Commun.">
        <title>Thousands of microbial genomes shed light on interconnected biogeochemical processes in an aquifer system.</title>
        <authorList>
            <person name="Anantharaman K."/>
            <person name="Brown C.T."/>
            <person name="Hug L.A."/>
            <person name="Sharon I."/>
            <person name="Castelle C.J."/>
            <person name="Probst A.J."/>
            <person name="Thomas B.C."/>
            <person name="Singh A."/>
            <person name="Wilkins M.J."/>
            <person name="Karaoz U."/>
            <person name="Brodie E.L."/>
            <person name="Williams K.H."/>
            <person name="Hubbard S.S."/>
            <person name="Banfield J.F."/>
        </authorList>
    </citation>
    <scope>NUCLEOTIDE SEQUENCE [LARGE SCALE GENOMIC DNA]</scope>
</reference>
<dbReference type="Gene3D" id="3.10.50.10">
    <property type="match status" value="1"/>
</dbReference>
<evidence type="ECO:0000256" key="3">
    <source>
        <dbReference type="RuleBase" id="RU000489"/>
    </source>
</evidence>
<keyword evidence="2 3" id="KW-0326">Glycosidase</keyword>
<name>A0A1G2G0Z5_9BACT</name>
<evidence type="ECO:0000313" key="8">
    <source>
        <dbReference type="Proteomes" id="UP000177480"/>
    </source>
</evidence>
<evidence type="ECO:0000313" key="7">
    <source>
        <dbReference type="EMBL" id="OGZ44015.1"/>
    </source>
</evidence>
<dbReference type="PANTHER" id="PTHR46066">
    <property type="entry name" value="CHITINASE DOMAIN-CONTAINING PROTEIN 1 FAMILY MEMBER"/>
    <property type="match status" value="1"/>
</dbReference>
<evidence type="ECO:0000256" key="5">
    <source>
        <dbReference type="SAM" id="SignalP"/>
    </source>
</evidence>
<dbReference type="GO" id="GO:0005975">
    <property type="term" value="P:carbohydrate metabolic process"/>
    <property type="evidence" value="ECO:0007669"/>
    <property type="project" value="InterPro"/>
</dbReference>
<proteinExistence type="inferred from homology"/>
<comment type="similarity">
    <text evidence="4">Belongs to the glycosyl hydrolase 18 family.</text>
</comment>
<comment type="caution">
    <text evidence="7">The sequence shown here is derived from an EMBL/GenBank/DDBJ whole genome shotgun (WGS) entry which is preliminary data.</text>
</comment>
<dbReference type="SUPFAM" id="SSF47090">
    <property type="entry name" value="PGBD-like"/>
    <property type="match status" value="1"/>
</dbReference>
<accession>A0A1G2G0Z5</accession>
<dbReference type="EMBL" id="MHNK01000010">
    <property type="protein sequence ID" value="OGZ44015.1"/>
    <property type="molecule type" value="Genomic_DNA"/>
</dbReference>
<organism evidence="7 8">
    <name type="scientific">Candidatus Ryanbacteria bacterium RIFCSPHIGHO2_01_FULL_45_22</name>
    <dbReference type="NCBI Taxonomy" id="1802114"/>
    <lineage>
        <taxon>Bacteria</taxon>
        <taxon>Candidatus Ryaniibacteriota</taxon>
    </lineage>
</organism>
<dbReference type="Proteomes" id="UP000177480">
    <property type="component" value="Unassembled WGS sequence"/>
</dbReference>
<dbReference type="GO" id="GO:0004553">
    <property type="term" value="F:hydrolase activity, hydrolyzing O-glycosyl compounds"/>
    <property type="evidence" value="ECO:0007669"/>
    <property type="project" value="InterPro"/>
</dbReference>
<dbReference type="PROSITE" id="PS51910">
    <property type="entry name" value="GH18_2"/>
    <property type="match status" value="1"/>
</dbReference>
<gene>
    <name evidence="7" type="ORF">A2719_03585</name>
</gene>
<keyword evidence="5" id="KW-0732">Signal</keyword>
<dbReference type="Pfam" id="PF00704">
    <property type="entry name" value="Glyco_hydro_18"/>
    <property type="match status" value="1"/>
</dbReference>
<dbReference type="InterPro" id="IPR029070">
    <property type="entry name" value="Chitinase_insertion_sf"/>
</dbReference>
<dbReference type="InterPro" id="IPR036366">
    <property type="entry name" value="PGBDSf"/>
</dbReference>
<sequence length="463" mass="50345">MKRILATMLSLFLLVSFFLPSRALAARSLSIGLSGSDVAALQNVLIEKGYLATGKATGYFGPLTEAGIKKFQCDQNIVCAGTRASGYGVYGPRTQAALAGASSINQFEFSGWIPYWRTATGTADVLPHLSQLTSVMPFGYTMKNDGTLADTAKLREEPWTSFIAAAKKANVRVVPTVMWGNGETIHRVLSNTATRIALEDEIANVVKQSGFDGIDIDFEAKKHETIDYFSTFLKGLDMRLGNKLLYCTIEARMPLDHRYSPGAVIPPDAMDYANDYKEINKYCDRVEIMAYDQGTIDVHLNGIRSKPYAPVADPAWVETLVTLAAKSISKNKIIVGIPTYGYEYQISLLPDASFEYKVLWPFNPRYAIDIAKKIGITPTRTGAGELGFLTTSATSVPAGAEATEAEPTTIPPVSTLISLNYLTWSDAKAIADKVALARKLGVRGVAVFKFDGGQDPGMWGVLK</sequence>
<protein>
    <recommendedName>
        <fullName evidence="6">GH18 domain-containing protein</fullName>
    </recommendedName>
</protein>
<dbReference type="SUPFAM" id="SSF51445">
    <property type="entry name" value="(Trans)glycosidases"/>
    <property type="match status" value="1"/>
</dbReference>
<dbReference type="PANTHER" id="PTHR46066:SF2">
    <property type="entry name" value="CHITINASE DOMAIN-CONTAINING PROTEIN 1"/>
    <property type="match status" value="1"/>
</dbReference>
<dbReference type="InterPro" id="IPR002477">
    <property type="entry name" value="Peptidoglycan-bd-like"/>
</dbReference>
<feature type="chain" id="PRO_5009582934" description="GH18 domain-containing protein" evidence="5">
    <location>
        <begin position="26"/>
        <end position="463"/>
    </location>
</feature>
<dbReference type="PROSITE" id="PS01095">
    <property type="entry name" value="GH18_1"/>
    <property type="match status" value="1"/>
</dbReference>
<dbReference type="Gene3D" id="1.10.101.10">
    <property type="entry name" value="PGBD-like superfamily/PGBD"/>
    <property type="match status" value="1"/>
</dbReference>
<dbReference type="InterPro" id="IPR017853">
    <property type="entry name" value="GH"/>
</dbReference>
<dbReference type="InterPro" id="IPR001579">
    <property type="entry name" value="Glyco_hydro_18_chit_AS"/>
</dbReference>